<gene>
    <name evidence="6" type="ORF">SEMRO_1758_G295700.1</name>
</gene>
<dbReference type="GO" id="GO:0017000">
    <property type="term" value="P:antibiotic biosynthetic process"/>
    <property type="evidence" value="ECO:0007669"/>
    <property type="project" value="UniProtKB-KW"/>
</dbReference>
<dbReference type="Gene3D" id="3.60.130.10">
    <property type="entry name" value="Clavaminate synthase-like"/>
    <property type="match status" value="1"/>
</dbReference>
<keyword evidence="7" id="KW-1185">Reference proteome</keyword>
<dbReference type="GO" id="GO:0016491">
    <property type="term" value="F:oxidoreductase activity"/>
    <property type="evidence" value="ECO:0007669"/>
    <property type="project" value="UniProtKB-KW"/>
</dbReference>
<proteinExistence type="predicted"/>
<keyword evidence="3" id="KW-0408">Iron</keyword>
<dbReference type="Pfam" id="PF02668">
    <property type="entry name" value="TauD"/>
    <property type="match status" value="1"/>
</dbReference>
<dbReference type="PIRSF" id="PIRSF019543">
    <property type="entry name" value="Clavaminate_syn"/>
    <property type="match status" value="1"/>
</dbReference>
<protein>
    <submittedName>
        <fullName evidence="6">Clavaminate synthase</fullName>
    </submittedName>
</protein>
<evidence type="ECO:0000256" key="3">
    <source>
        <dbReference type="ARBA" id="ARBA00023004"/>
    </source>
</evidence>
<dbReference type="OrthoDB" id="406634at2759"/>
<dbReference type="InterPro" id="IPR014503">
    <property type="entry name" value="Clavaminate_syn-like"/>
</dbReference>
<reference evidence="6" key="1">
    <citation type="submission" date="2020-06" db="EMBL/GenBank/DDBJ databases">
        <authorList>
            <consortium name="Plant Systems Biology data submission"/>
        </authorList>
    </citation>
    <scope>NUCLEOTIDE SEQUENCE</scope>
    <source>
        <strain evidence="6">D6</strain>
    </source>
</reference>
<name>A0A9N8ETA1_9STRA</name>
<organism evidence="6 7">
    <name type="scientific">Seminavis robusta</name>
    <dbReference type="NCBI Taxonomy" id="568900"/>
    <lineage>
        <taxon>Eukaryota</taxon>
        <taxon>Sar</taxon>
        <taxon>Stramenopiles</taxon>
        <taxon>Ochrophyta</taxon>
        <taxon>Bacillariophyta</taxon>
        <taxon>Bacillariophyceae</taxon>
        <taxon>Bacillariophycidae</taxon>
        <taxon>Naviculales</taxon>
        <taxon>Naviculaceae</taxon>
        <taxon>Seminavis</taxon>
    </lineage>
</organism>
<dbReference type="GO" id="GO:0005506">
    <property type="term" value="F:iron ion binding"/>
    <property type="evidence" value="ECO:0007669"/>
    <property type="project" value="InterPro"/>
</dbReference>
<keyword evidence="4" id="KW-0045">Antibiotic biosynthesis</keyword>
<accession>A0A9N8ETA1</accession>
<dbReference type="PANTHER" id="PTHR10696">
    <property type="entry name" value="GAMMA-BUTYROBETAINE HYDROXYLASE-RELATED"/>
    <property type="match status" value="1"/>
</dbReference>
<dbReference type="InterPro" id="IPR042098">
    <property type="entry name" value="TauD-like_sf"/>
</dbReference>
<comment type="caution">
    <text evidence="6">The sequence shown here is derived from an EMBL/GenBank/DDBJ whole genome shotgun (WGS) entry which is preliminary data.</text>
</comment>
<dbReference type="InterPro" id="IPR050411">
    <property type="entry name" value="AlphaKG_dependent_hydroxylases"/>
</dbReference>
<evidence type="ECO:0000256" key="4">
    <source>
        <dbReference type="ARBA" id="ARBA00023194"/>
    </source>
</evidence>
<feature type="domain" description="TauD/TfdA-like" evidence="5">
    <location>
        <begin position="76"/>
        <end position="266"/>
    </location>
</feature>
<evidence type="ECO:0000256" key="1">
    <source>
        <dbReference type="ARBA" id="ARBA00022723"/>
    </source>
</evidence>
<evidence type="ECO:0000313" key="7">
    <source>
        <dbReference type="Proteomes" id="UP001153069"/>
    </source>
</evidence>
<dbReference type="PANTHER" id="PTHR10696:SF56">
    <property type="entry name" value="TAUD_TFDA-LIKE DOMAIN-CONTAINING PROTEIN"/>
    <property type="match status" value="1"/>
</dbReference>
<dbReference type="InterPro" id="IPR003819">
    <property type="entry name" value="TauD/TfdA-like"/>
</dbReference>
<dbReference type="EMBL" id="CAICTM010001756">
    <property type="protein sequence ID" value="CAB9525975.1"/>
    <property type="molecule type" value="Genomic_DNA"/>
</dbReference>
<keyword evidence="2" id="KW-0560">Oxidoreductase</keyword>
<dbReference type="AlphaFoldDB" id="A0A9N8ETA1"/>
<evidence type="ECO:0000313" key="6">
    <source>
        <dbReference type="EMBL" id="CAB9525975.1"/>
    </source>
</evidence>
<keyword evidence="1" id="KW-0479">Metal-binding</keyword>
<dbReference type="Proteomes" id="UP001153069">
    <property type="component" value="Unassembled WGS sequence"/>
</dbReference>
<dbReference type="SUPFAM" id="SSF51197">
    <property type="entry name" value="Clavaminate synthase-like"/>
    <property type="match status" value="1"/>
</dbReference>
<evidence type="ECO:0000259" key="5">
    <source>
        <dbReference type="Pfam" id="PF02668"/>
    </source>
</evidence>
<evidence type="ECO:0000256" key="2">
    <source>
        <dbReference type="ARBA" id="ARBA00023002"/>
    </source>
</evidence>
<sequence length="296" mass="33022">MPFDPKGPAAMVLRGLPIDPNVPPTPTTRETFFQQSRSCSCPVADTMVLGICRLLGILHGPKIPPQSHIVRDLMPTTKEGLGSLPMHRDYARQVGDQAGILWEPQFLILYCLRSGSARSQAATIVTDYQRLYQRISKNDRELLRKYKIQMKMQFKGTDDIRDLGGPFCSIEGGEENRNDLSITLHNGIPGATVWATSPDARETSEDMERRVVQACERLSDTAMELGEHVLLQPGDMLIINNSRCVHGRTAYTPQLDGKDRWFIKCYVSNGLWKAPGQPSCGGYGRPSTFPSLDYPQ</sequence>